<evidence type="ECO:0000313" key="2">
    <source>
        <dbReference type="EMBL" id="GAG69403.1"/>
    </source>
</evidence>
<proteinExistence type="predicted"/>
<dbReference type="AlphaFoldDB" id="X1A9M9"/>
<dbReference type="Pfam" id="PF01850">
    <property type="entry name" value="PIN"/>
    <property type="match status" value="1"/>
</dbReference>
<comment type="caution">
    <text evidence="2">The sequence shown here is derived from an EMBL/GenBank/DDBJ whole genome shotgun (WGS) entry which is preliminary data.</text>
</comment>
<dbReference type="InterPro" id="IPR029060">
    <property type="entry name" value="PIN-like_dom_sf"/>
</dbReference>
<organism evidence="2">
    <name type="scientific">marine sediment metagenome</name>
    <dbReference type="NCBI Taxonomy" id="412755"/>
    <lineage>
        <taxon>unclassified sequences</taxon>
        <taxon>metagenomes</taxon>
        <taxon>ecological metagenomes</taxon>
    </lineage>
</organism>
<dbReference type="EMBL" id="BART01001466">
    <property type="protein sequence ID" value="GAG69403.1"/>
    <property type="molecule type" value="Genomic_DNA"/>
</dbReference>
<reference evidence="2" key="1">
    <citation type="journal article" date="2014" name="Front. Microbiol.">
        <title>High frequency of phylogenetically diverse reductive dehalogenase-homologous genes in deep subseafloor sedimentary metagenomes.</title>
        <authorList>
            <person name="Kawai M."/>
            <person name="Futagami T."/>
            <person name="Toyoda A."/>
            <person name="Takaki Y."/>
            <person name="Nishi S."/>
            <person name="Hori S."/>
            <person name="Arai W."/>
            <person name="Tsubouchi T."/>
            <person name="Morono Y."/>
            <person name="Uchiyama I."/>
            <person name="Ito T."/>
            <person name="Fujiyama A."/>
            <person name="Inagaki F."/>
            <person name="Takami H."/>
        </authorList>
    </citation>
    <scope>NUCLEOTIDE SEQUENCE</scope>
    <source>
        <strain evidence="2">Expedition CK06-06</strain>
    </source>
</reference>
<dbReference type="Gene3D" id="3.40.50.1010">
    <property type="entry name" value="5'-nuclease"/>
    <property type="match status" value="1"/>
</dbReference>
<dbReference type="PANTHER" id="PTHR42188:SF1">
    <property type="entry name" value="23S RRNA-SPECIFIC ENDONUCLEASE VAPC20"/>
    <property type="match status" value="1"/>
</dbReference>
<sequence length="132" mass="15537">MKYVFWDTGAIYAFLNKKDKDHERVKAFIERYSGKLIITNYIFSEAVTLVQKRNNHKTAEYIGKVLRDSSNIESFFINQKREKEAWLLFCARKDKEYSVVDCTSFIVMKELGCSGFLGNDEHFRWAKCSHNS</sequence>
<dbReference type="GO" id="GO:0004521">
    <property type="term" value="F:RNA endonuclease activity"/>
    <property type="evidence" value="ECO:0007669"/>
    <property type="project" value="InterPro"/>
</dbReference>
<accession>X1A9M9</accession>
<name>X1A9M9_9ZZZZ</name>
<dbReference type="GO" id="GO:0016075">
    <property type="term" value="P:rRNA catabolic process"/>
    <property type="evidence" value="ECO:0007669"/>
    <property type="project" value="TreeGrafter"/>
</dbReference>
<protein>
    <recommendedName>
        <fullName evidence="1">PIN domain-containing protein</fullName>
    </recommendedName>
</protein>
<evidence type="ECO:0000259" key="1">
    <source>
        <dbReference type="Pfam" id="PF01850"/>
    </source>
</evidence>
<gene>
    <name evidence="2" type="ORF">S01H4_05151</name>
</gene>
<dbReference type="PANTHER" id="PTHR42188">
    <property type="entry name" value="23S RRNA-SPECIFIC ENDONUCLEASE VAPC20"/>
    <property type="match status" value="1"/>
</dbReference>
<feature type="domain" description="PIN" evidence="1">
    <location>
        <begin position="5"/>
        <end position="124"/>
    </location>
</feature>
<dbReference type="InterPro" id="IPR039018">
    <property type="entry name" value="VapC20-like"/>
</dbReference>
<dbReference type="InterPro" id="IPR002716">
    <property type="entry name" value="PIN_dom"/>
</dbReference>
<dbReference type="SUPFAM" id="SSF88723">
    <property type="entry name" value="PIN domain-like"/>
    <property type="match status" value="1"/>
</dbReference>